<dbReference type="EMBL" id="LASW01000215">
    <property type="protein sequence ID" value="KKB97020.1"/>
    <property type="molecule type" value="Genomic_DNA"/>
</dbReference>
<accession>A0A0F5MQI1</accession>
<dbReference type="RefSeq" id="WP_046191536.1">
    <property type="nucleotide sequence ID" value="NZ_JACKUJ010000045.1"/>
</dbReference>
<evidence type="ECO:0000313" key="5">
    <source>
        <dbReference type="Proteomes" id="UP000034416"/>
    </source>
</evidence>
<name>A0A0F5MQI1_9MYCO</name>
<dbReference type="Gene3D" id="3.40.50.150">
    <property type="entry name" value="Vaccinia Virus protein VP39"/>
    <property type="match status" value="1"/>
</dbReference>
<evidence type="ECO:0000313" key="2">
    <source>
        <dbReference type="EMBL" id="KKB97020.1"/>
    </source>
</evidence>
<dbReference type="InterPro" id="IPR013217">
    <property type="entry name" value="Methyltransf_12"/>
</dbReference>
<dbReference type="EMBL" id="MVHH01000028">
    <property type="protein sequence ID" value="OQZ95834.1"/>
    <property type="molecule type" value="Genomic_DNA"/>
</dbReference>
<dbReference type="OrthoDB" id="649979at2"/>
<comment type="caution">
    <text evidence="2">The sequence shown here is derived from an EMBL/GenBank/DDBJ whole genome shotgun (WGS) entry which is preliminary data.</text>
</comment>
<dbReference type="GO" id="GO:0008168">
    <property type="term" value="F:methyltransferase activity"/>
    <property type="evidence" value="ECO:0007669"/>
    <property type="project" value="UniProtKB-KW"/>
</dbReference>
<evidence type="ECO:0000259" key="1">
    <source>
        <dbReference type="Pfam" id="PF08242"/>
    </source>
</evidence>
<dbReference type="InterPro" id="IPR029063">
    <property type="entry name" value="SAM-dependent_MTases_sf"/>
</dbReference>
<dbReference type="PATRIC" id="fig|342002.3.peg.4276"/>
<dbReference type="STRING" id="342002.BST15_13600"/>
<dbReference type="Pfam" id="PF08242">
    <property type="entry name" value="Methyltransf_12"/>
    <property type="match status" value="1"/>
</dbReference>
<keyword evidence="3" id="KW-0489">Methyltransferase</keyword>
<dbReference type="CDD" id="cd02440">
    <property type="entry name" value="AdoMet_MTases"/>
    <property type="match status" value="1"/>
</dbReference>
<reference evidence="2" key="2">
    <citation type="submission" date="2015-04" db="EMBL/GenBank/DDBJ databases">
        <title>Genome sequence of Mycobacterium arupense strain GUC1.</title>
        <authorList>
            <person name="Greninger A.L."/>
            <person name="Cunningham G."/>
            <person name="Chiu C.Y."/>
            <person name="Miller S."/>
        </authorList>
    </citation>
    <scope>NUCLEOTIDE SEQUENCE</scope>
    <source>
        <strain evidence="2">GUC1</strain>
    </source>
</reference>
<evidence type="ECO:0000313" key="4">
    <source>
        <dbReference type="EMBL" id="TXI55485.1"/>
    </source>
</evidence>
<proteinExistence type="predicted"/>
<sequence length="406" mass="45861">MTENPRADVVSRQYERWTYPPPINDLQAWTTTNWEWFDPSHAHRVLWPDRDYRPDLDILIAGCGTNQAAVFAYNNPQAKVVAVDISASSLGHQQYLKDKHGLWNLELHQLPIEELSTLGRDFDLAISTGVLHHMADPEVGMKAIADQLRPDGVAGIMLYARYGRIGIEIMETVFQDLGLEQNDESIQTVRQALRLLSPDHPVQPYIKIAGDLFADSGLVDTFLHGRAKSYDVDGCIELANSAGLDFQGWLLKAPYYAHDVAVPHAGFYDKVNALPEEKIWSVMERIHTLNARHFFIATRPERPKSSYVIDFSTPESLDYVPLFRWKCGLNNDEIFRSGWRMPLNPAQLPFVQSIDGRRSIRQIAADLAQAAGPARGSAADLEKFGRKLFQSLYRLDFVSIDLSARS</sequence>
<protein>
    <submittedName>
        <fullName evidence="3 4">SAM-dependent methyltransferase</fullName>
    </submittedName>
</protein>
<dbReference type="EMBL" id="SSGD01000067">
    <property type="protein sequence ID" value="TXI55485.1"/>
    <property type="molecule type" value="Genomic_DNA"/>
</dbReference>
<dbReference type="SUPFAM" id="SSF53335">
    <property type="entry name" value="S-adenosyl-L-methionine-dependent methyltransferases"/>
    <property type="match status" value="1"/>
</dbReference>
<organism evidence="2 5">
    <name type="scientific">Mycolicibacter arupensis</name>
    <dbReference type="NCBI Taxonomy" id="342002"/>
    <lineage>
        <taxon>Bacteria</taxon>
        <taxon>Bacillati</taxon>
        <taxon>Actinomycetota</taxon>
        <taxon>Actinomycetes</taxon>
        <taxon>Mycobacteriales</taxon>
        <taxon>Mycobacteriaceae</taxon>
        <taxon>Mycolicibacter</taxon>
    </lineage>
</organism>
<dbReference type="AlphaFoldDB" id="A0A0F5MQI1"/>
<reference evidence="4 7" key="4">
    <citation type="submission" date="2018-09" db="EMBL/GenBank/DDBJ databases">
        <title>Metagenome Assembled Genomes from an Advanced Water Purification Facility.</title>
        <authorList>
            <person name="Stamps B.W."/>
            <person name="Spear J.R."/>
        </authorList>
    </citation>
    <scope>NUCLEOTIDE SEQUENCE [LARGE SCALE GENOMIC DNA]</scope>
    <source>
        <strain evidence="4">Bin_29_2</strain>
    </source>
</reference>
<keyword evidence="6" id="KW-1185">Reference proteome</keyword>
<keyword evidence="4" id="KW-0808">Transferase</keyword>
<evidence type="ECO:0000313" key="7">
    <source>
        <dbReference type="Proteomes" id="UP000321797"/>
    </source>
</evidence>
<evidence type="ECO:0000313" key="6">
    <source>
        <dbReference type="Proteomes" id="UP000192327"/>
    </source>
</evidence>
<feature type="domain" description="Methyltransferase type 12" evidence="1">
    <location>
        <begin position="61"/>
        <end position="153"/>
    </location>
</feature>
<dbReference type="Proteomes" id="UP000034416">
    <property type="component" value="Unassembled WGS sequence"/>
</dbReference>
<reference evidence="5" key="1">
    <citation type="submission" date="2015-04" db="EMBL/GenBank/DDBJ databases">
        <title>Genome sequence of Mycobacterium arupense GUC1.</title>
        <authorList>
            <person name="Greninger A.L."/>
            <person name="Cunningham G."/>
            <person name="Chiu C.Y."/>
            <person name="Miller S."/>
        </authorList>
    </citation>
    <scope>NUCLEOTIDE SEQUENCE [LARGE SCALE GENOMIC DNA]</scope>
    <source>
        <strain evidence="5">GUC1</strain>
    </source>
</reference>
<dbReference type="GO" id="GO:0032259">
    <property type="term" value="P:methylation"/>
    <property type="evidence" value="ECO:0007669"/>
    <property type="project" value="UniProtKB-KW"/>
</dbReference>
<gene>
    <name evidence="3" type="ORF">BST15_13600</name>
    <name evidence="4" type="ORF">E6Q54_12420</name>
    <name evidence="2" type="ORF">WR43_20915</name>
</gene>
<dbReference type="Proteomes" id="UP000321797">
    <property type="component" value="Unassembled WGS sequence"/>
</dbReference>
<evidence type="ECO:0000313" key="3">
    <source>
        <dbReference type="EMBL" id="OQZ95834.1"/>
    </source>
</evidence>
<dbReference type="Proteomes" id="UP000192327">
    <property type="component" value="Unassembled WGS sequence"/>
</dbReference>
<reference evidence="3 6" key="3">
    <citation type="submission" date="2016-12" db="EMBL/GenBank/DDBJ databases">
        <title>The new phylogeny of genus Mycobacterium.</title>
        <authorList>
            <person name="Tortoli E."/>
            <person name="Trovato A."/>
            <person name="Cirillo D.M."/>
        </authorList>
    </citation>
    <scope>NUCLEOTIDE SEQUENCE [LARGE SCALE GENOMIC DNA]</scope>
    <source>
        <strain evidence="3 6">DSM 44942</strain>
    </source>
</reference>